<accession>A0A1M6QV19</accession>
<evidence type="ECO:0000313" key="4">
    <source>
        <dbReference type="EMBL" id="SHK23938.1"/>
    </source>
</evidence>
<dbReference type="STRING" id="1470563.SAMN05444000_12326"/>
<dbReference type="SUPFAM" id="SSF109854">
    <property type="entry name" value="DinB/YfiT-like putative metalloenzymes"/>
    <property type="match status" value="1"/>
</dbReference>
<comment type="similarity">
    <text evidence="1">Belongs to the DinB family.</text>
</comment>
<dbReference type="Proteomes" id="UP000183982">
    <property type="component" value="Unassembled WGS sequence"/>
</dbReference>
<evidence type="ECO:0000256" key="1">
    <source>
        <dbReference type="ARBA" id="ARBA00008635"/>
    </source>
</evidence>
<keyword evidence="2 3" id="KW-0479">Metal-binding</keyword>
<dbReference type="Gene3D" id="1.20.120.450">
    <property type="entry name" value="dinb family like domain"/>
    <property type="match status" value="1"/>
</dbReference>
<evidence type="ECO:0000313" key="5">
    <source>
        <dbReference type="Proteomes" id="UP000183982"/>
    </source>
</evidence>
<gene>
    <name evidence="4" type="ORF">SAMN05444000_12326</name>
</gene>
<dbReference type="InterPro" id="IPR007837">
    <property type="entry name" value="DinB"/>
</dbReference>
<dbReference type="PANTHER" id="PTHR37302:SF1">
    <property type="entry name" value="PROTEIN DINB"/>
    <property type="match status" value="1"/>
</dbReference>
<dbReference type="AlphaFoldDB" id="A0A1M6QV19"/>
<proteinExistence type="inferred from homology"/>
<feature type="binding site" evidence="3">
    <location>
        <position position="137"/>
    </location>
    <ligand>
        <name>a divalent metal cation</name>
        <dbReference type="ChEBI" id="CHEBI:60240"/>
    </ligand>
</feature>
<dbReference type="PANTHER" id="PTHR37302">
    <property type="entry name" value="SLR1116 PROTEIN"/>
    <property type="match status" value="1"/>
</dbReference>
<protein>
    <submittedName>
        <fullName evidence="4">Uncharacterized damage-inducible protein DinB (Forms a four-helix bundle)</fullName>
    </submittedName>
</protein>
<sequence>MITPEFCQMMARYNAWQNEQTRAAAEKLTEAELRADKGAFFGSIMKTLNHLLWGDLLWIARFDGGAGPDVGPDEGLEMTPTLAVWSAERFRTDGRIRQWADKVLNVDLTGDITWFSGAQNRDVTVPVAQAVVHFFNHQTHHRGQVHALLTAAGQTTGDTDLVFMPEDQKWL</sequence>
<evidence type="ECO:0000256" key="3">
    <source>
        <dbReference type="PIRSR" id="PIRSR607837-1"/>
    </source>
</evidence>
<dbReference type="GO" id="GO:0046872">
    <property type="term" value="F:metal ion binding"/>
    <property type="evidence" value="ECO:0007669"/>
    <property type="project" value="UniProtKB-KW"/>
</dbReference>
<feature type="binding site" evidence="3">
    <location>
        <position position="141"/>
    </location>
    <ligand>
        <name>a divalent metal cation</name>
        <dbReference type="ChEBI" id="CHEBI:60240"/>
    </ligand>
</feature>
<reference evidence="5" key="1">
    <citation type="submission" date="2016-11" db="EMBL/GenBank/DDBJ databases">
        <authorList>
            <person name="Varghese N."/>
            <person name="Submissions S."/>
        </authorList>
    </citation>
    <scope>NUCLEOTIDE SEQUENCE [LARGE SCALE GENOMIC DNA]</scope>
    <source>
        <strain evidence="5">DSM 100564</strain>
    </source>
</reference>
<evidence type="ECO:0000256" key="2">
    <source>
        <dbReference type="ARBA" id="ARBA00022723"/>
    </source>
</evidence>
<dbReference type="OrthoDB" id="9807509at2"/>
<feature type="binding site" evidence="3">
    <location>
        <position position="50"/>
    </location>
    <ligand>
        <name>a divalent metal cation</name>
        <dbReference type="ChEBI" id="CHEBI:60240"/>
    </ligand>
</feature>
<name>A0A1M6QV19_9RHOB</name>
<organism evidence="4 5">
    <name type="scientific">Shimia gijangensis</name>
    <dbReference type="NCBI Taxonomy" id="1470563"/>
    <lineage>
        <taxon>Bacteria</taxon>
        <taxon>Pseudomonadati</taxon>
        <taxon>Pseudomonadota</taxon>
        <taxon>Alphaproteobacteria</taxon>
        <taxon>Rhodobacterales</taxon>
        <taxon>Roseobacteraceae</taxon>
    </lineage>
</organism>
<dbReference type="RefSeq" id="WP_073255496.1">
    <property type="nucleotide sequence ID" value="NZ_FQZQ01000023.1"/>
</dbReference>
<dbReference type="Pfam" id="PF05163">
    <property type="entry name" value="DinB"/>
    <property type="match status" value="1"/>
</dbReference>
<dbReference type="EMBL" id="FQZQ01000023">
    <property type="protein sequence ID" value="SHK23938.1"/>
    <property type="molecule type" value="Genomic_DNA"/>
</dbReference>
<dbReference type="InterPro" id="IPR034660">
    <property type="entry name" value="DinB/YfiT-like"/>
</dbReference>
<keyword evidence="5" id="KW-1185">Reference proteome</keyword>